<dbReference type="GeneID" id="40727860"/>
<feature type="domain" description="MPN" evidence="2">
    <location>
        <begin position="7"/>
        <end position="141"/>
    </location>
</feature>
<protein>
    <recommendedName>
        <fullName evidence="2">MPN domain-containing protein</fullName>
    </recommendedName>
</protein>
<evidence type="ECO:0000259" key="2">
    <source>
        <dbReference type="PROSITE" id="PS50249"/>
    </source>
</evidence>
<dbReference type="PANTHER" id="PTHR12941:SF10">
    <property type="entry name" value="ER MEMBRANE PROTEIN COMPLEX SUBUNIT 8_9 HOMOLOG"/>
    <property type="match status" value="1"/>
</dbReference>
<keyword evidence="4" id="KW-1185">Reference proteome</keyword>
<dbReference type="EMBL" id="SRRM01000018">
    <property type="protein sequence ID" value="TKY86140.1"/>
    <property type="molecule type" value="Genomic_DNA"/>
</dbReference>
<evidence type="ECO:0000313" key="4">
    <source>
        <dbReference type="Proteomes" id="UP000306050"/>
    </source>
</evidence>
<dbReference type="RefSeq" id="XP_029738125.1">
    <property type="nucleotide sequence ID" value="XM_029885559.1"/>
</dbReference>
<dbReference type="Pfam" id="PF03665">
    <property type="entry name" value="UPF0172"/>
    <property type="match status" value="1"/>
</dbReference>
<accession>A0A4U7KP46</accession>
<proteinExistence type="inferred from homology"/>
<dbReference type="InterPro" id="IPR037518">
    <property type="entry name" value="MPN"/>
</dbReference>
<gene>
    <name evidence="3" type="ORF">EX895_004965</name>
</gene>
<dbReference type="GO" id="GO:0072546">
    <property type="term" value="C:EMC complex"/>
    <property type="evidence" value="ECO:0007669"/>
    <property type="project" value="InterPro"/>
</dbReference>
<reference evidence="3 4" key="1">
    <citation type="submission" date="2019-05" db="EMBL/GenBank/DDBJ databases">
        <title>Sporisorium graminicola CBS 10092 draft sequencing and annotation.</title>
        <authorList>
            <person name="Solano-Gonzalez S."/>
            <person name="Caddick M.X."/>
            <person name="Darby A."/>
        </authorList>
    </citation>
    <scope>NUCLEOTIDE SEQUENCE [LARGE SCALE GENOMIC DNA]</scope>
    <source>
        <strain evidence="3 4">CBS 10092</strain>
    </source>
</reference>
<dbReference type="InterPro" id="IPR005366">
    <property type="entry name" value="EMC8/9"/>
</dbReference>
<dbReference type="Proteomes" id="UP000306050">
    <property type="component" value="Chromosome SGRAM_5"/>
</dbReference>
<comment type="caution">
    <text evidence="3">The sequence shown here is derived from an EMBL/GenBank/DDBJ whole genome shotgun (WGS) entry which is preliminary data.</text>
</comment>
<evidence type="ECO:0000256" key="1">
    <source>
        <dbReference type="ARBA" id="ARBA00007461"/>
    </source>
</evidence>
<dbReference type="AlphaFoldDB" id="A0A4U7KP46"/>
<dbReference type="CDD" id="cd08060">
    <property type="entry name" value="MPN_UPF0172"/>
    <property type="match status" value="1"/>
</dbReference>
<dbReference type="PANTHER" id="PTHR12941">
    <property type="entry name" value="ER MEMBRANE PROTEIN COMPLEX"/>
    <property type="match status" value="1"/>
</dbReference>
<evidence type="ECO:0000313" key="3">
    <source>
        <dbReference type="EMBL" id="TKY86140.1"/>
    </source>
</evidence>
<sequence>MSTVSSVTVSPLAYKKLVLHTAKYPTARVFGFLLADPTSPQTLTIVDSVPLSHHWTALAPMAEVALSLATSYASTRNLAVVGLYEAPELVAERTPSHQAGKLAEKIASLANREALLLLVNNATLLDARSHSLNAYAVSAASGKGDAKPKALQASSVTLQDQSKAAELESAVRKQGAWEKLVDFDDHLEDPSLDWLQNSAITA</sequence>
<dbReference type="Gene3D" id="3.40.140.10">
    <property type="entry name" value="Cytidine Deaminase, domain 2"/>
    <property type="match status" value="1"/>
</dbReference>
<dbReference type="OrthoDB" id="194468at2759"/>
<dbReference type="KEGG" id="sgra:EX895_004965"/>
<comment type="similarity">
    <text evidence="1">Belongs to the EMC8/EMC9 family.</text>
</comment>
<name>A0A4U7KP46_9BASI</name>
<dbReference type="PROSITE" id="PS50249">
    <property type="entry name" value="MPN"/>
    <property type="match status" value="1"/>
</dbReference>
<organism evidence="3 4">
    <name type="scientific">Sporisorium graminicola</name>
    <dbReference type="NCBI Taxonomy" id="280036"/>
    <lineage>
        <taxon>Eukaryota</taxon>
        <taxon>Fungi</taxon>
        <taxon>Dikarya</taxon>
        <taxon>Basidiomycota</taxon>
        <taxon>Ustilaginomycotina</taxon>
        <taxon>Ustilaginomycetes</taxon>
        <taxon>Ustilaginales</taxon>
        <taxon>Ustilaginaceae</taxon>
        <taxon>Sporisorium</taxon>
    </lineage>
</organism>